<gene>
    <name evidence="1" type="ORF">BEWA_038810</name>
</gene>
<dbReference type="RefSeq" id="XP_004833295.1">
    <property type="nucleotide sequence ID" value="XM_004833238.1"/>
</dbReference>
<keyword evidence="2" id="KW-1185">Reference proteome</keyword>
<protein>
    <submittedName>
        <fullName evidence="1">Uncharacterized protein</fullName>
    </submittedName>
</protein>
<dbReference type="Proteomes" id="UP000031512">
    <property type="component" value="Unassembled WGS sequence"/>
</dbReference>
<comment type="caution">
    <text evidence="1">The sequence shown here is derived from an EMBL/GenBank/DDBJ whole genome shotgun (WGS) entry which is preliminary data.</text>
</comment>
<dbReference type="GeneID" id="15803207"/>
<dbReference type="AlphaFoldDB" id="L1LFC0"/>
<dbReference type="VEuPathDB" id="PiroplasmaDB:BEWA_038810"/>
<reference evidence="1 2" key="1">
    <citation type="journal article" date="2012" name="BMC Genomics">
        <title>Comparative genomic analysis and phylogenetic position of Theileria equi.</title>
        <authorList>
            <person name="Kappmeyer L.S."/>
            <person name="Thiagarajan M."/>
            <person name="Herndon D.R."/>
            <person name="Ramsay J.D."/>
            <person name="Caler E."/>
            <person name="Djikeng A."/>
            <person name="Gillespie J.J."/>
            <person name="Lau A.O."/>
            <person name="Roalson E.H."/>
            <person name="Silva J.C."/>
            <person name="Silva M.G."/>
            <person name="Suarez C.E."/>
            <person name="Ueti M.W."/>
            <person name="Nene V.M."/>
            <person name="Mealey R.H."/>
            <person name="Knowles D.P."/>
            <person name="Brayton K.A."/>
        </authorList>
    </citation>
    <scope>NUCLEOTIDE SEQUENCE [LARGE SCALE GENOMIC DNA]</scope>
    <source>
        <strain evidence="1 2">WA</strain>
    </source>
</reference>
<name>L1LFC0_THEEQ</name>
<proteinExistence type="predicted"/>
<evidence type="ECO:0000313" key="2">
    <source>
        <dbReference type="Proteomes" id="UP000031512"/>
    </source>
</evidence>
<dbReference type="EMBL" id="ACOU01000002">
    <property type="protein sequence ID" value="EKX73843.1"/>
    <property type="molecule type" value="Genomic_DNA"/>
</dbReference>
<sequence>MEMKMLYGDCEIPSRLNSQVKQHYITVLKDGLTAEYTGKSRYSNTGRGFEFA</sequence>
<evidence type="ECO:0000313" key="1">
    <source>
        <dbReference type="EMBL" id="EKX73843.1"/>
    </source>
</evidence>
<organism evidence="1 2">
    <name type="scientific">Theileria equi strain WA</name>
    <dbReference type="NCBI Taxonomy" id="1537102"/>
    <lineage>
        <taxon>Eukaryota</taxon>
        <taxon>Sar</taxon>
        <taxon>Alveolata</taxon>
        <taxon>Apicomplexa</taxon>
        <taxon>Aconoidasida</taxon>
        <taxon>Piroplasmida</taxon>
        <taxon>Theileriidae</taxon>
        <taxon>Theileria</taxon>
    </lineage>
</organism>
<accession>L1LFC0</accession>
<dbReference type="KEGG" id="beq:BEWA_038810"/>